<dbReference type="PANTHER" id="PTHR11363:SF5">
    <property type="entry name" value="LARGE RIBOSOMAL SUBUNIT PROTEIN UL3"/>
    <property type="match status" value="1"/>
</dbReference>
<dbReference type="PANTHER" id="PTHR11363">
    <property type="entry name" value="60S RIBOSOMAL PROTEIN L3-RELATED"/>
    <property type="match status" value="1"/>
</dbReference>
<accession>A0A915DU60</accession>
<dbReference type="FunFam" id="2.40.30.10:FF:000351">
    <property type="entry name" value="Ribosomal protein L3"/>
    <property type="match status" value="1"/>
</dbReference>
<reference evidence="5" key="1">
    <citation type="submission" date="2022-11" db="UniProtKB">
        <authorList>
            <consortium name="WormBaseParasite"/>
        </authorList>
    </citation>
    <scope>IDENTIFICATION</scope>
</reference>
<dbReference type="WBParaSite" id="jg23696">
    <property type="protein sequence ID" value="jg23696"/>
    <property type="gene ID" value="jg23696"/>
</dbReference>
<keyword evidence="4" id="KW-1185">Reference proteome</keyword>
<organism evidence="4 5">
    <name type="scientific">Ditylenchus dipsaci</name>
    <dbReference type="NCBI Taxonomy" id="166011"/>
    <lineage>
        <taxon>Eukaryota</taxon>
        <taxon>Metazoa</taxon>
        <taxon>Ecdysozoa</taxon>
        <taxon>Nematoda</taxon>
        <taxon>Chromadorea</taxon>
        <taxon>Rhabditida</taxon>
        <taxon>Tylenchina</taxon>
        <taxon>Tylenchomorpha</taxon>
        <taxon>Sphaerularioidea</taxon>
        <taxon>Anguinidae</taxon>
        <taxon>Anguininae</taxon>
        <taxon>Ditylenchus</taxon>
    </lineage>
</organism>
<evidence type="ECO:0000256" key="2">
    <source>
        <dbReference type="ARBA" id="ARBA00022980"/>
    </source>
</evidence>
<dbReference type="InterPro" id="IPR000597">
    <property type="entry name" value="Ribosomal_uL3"/>
</dbReference>
<evidence type="ECO:0000313" key="5">
    <source>
        <dbReference type="WBParaSite" id="jg23696"/>
    </source>
</evidence>
<dbReference type="GO" id="GO:0003723">
    <property type="term" value="F:RNA binding"/>
    <property type="evidence" value="ECO:0007669"/>
    <property type="project" value="TreeGrafter"/>
</dbReference>
<dbReference type="GO" id="GO:0022625">
    <property type="term" value="C:cytosolic large ribosomal subunit"/>
    <property type="evidence" value="ECO:0007669"/>
    <property type="project" value="TreeGrafter"/>
</dbReference>
<dbReference type="GO" id="GO:0006412">
    <property type="term" value="P:translation"/>
    <property type="evidence" value="ECO:0007669"/>
    <property type="project" value="InterPro"/>
</dbReference>
<dbReference type="InterPro" id="IPR009000">
    <property type="entry name" value="Transl_B-barrel_sf"/>
</dbReference>
<dbReference type="GO" id="GO:0003735">
    <property type="term" value="F:structural constituent of ribosome"/>
    <property type="evidence" value="ECO:0007669"/>
    <property type="project" value="InterPro"/>
</dbReference>
<keyword evidence="2" id="KW-0689">Ribosomal protein</keyword>
<dbReference type="Proteomes" id="UP000887574">
    <property type="component" value="Unplaced"/>
</dbReference>
<evidence type="ECO:0000256" key="1">
    <source>
        <dbReference type="ARBA" id="ARBA00006540"/>
    </source>
</evidence>
<dbReference type="Gene3D" id="2.40.30.10">
    <property type="entry name" value="Translation factors"/>
    <property type="match status" value="1"/>
</dbReference>
<comment type="similarity">
    <text evidence="1">Belongs to the universal ribosomal protein uL3 family.</text>
</comment>
<dbReference type="Pfam" id="PF00297">
    <property type="entry name" value="Ribosomal_L3"/>
    <property type="match status" value="1"/>
</dbReference>
<dbReference type="SUPFAM" id="SSF50447">
    <property type="entry name" value="Translation proteins"/>
    <property type="match status" value="1"/>
</dbReference>
<sequence>MMDHVRNGRLGSCTFSVFYLVRTKGTGFKGVISRWHTKKLHCKTHKDLRKVACIRAWHPSRDQFTVARAGQKGYHHRIEINKKIYLIGKSCLTVPGKHNGSNKFDITGNSGRYPHYGLVNQDFVMICGCCIGSKKRPITLRKSLLKQTKRFTYKEIELKWIDTSSKFGHGQFQTLAEKKAFMEKLKKDLIAEGN</sequence>
<dbReference type="InterPro" id="IPR045077">
    <property type="entry name" value="L3_arc_euk"/>
</dbReference>
<dbReference type="AlphaFoldDB" id="A0A915DU60"/>
<keyword evidence="3" id="KW-0687">Ribonucleoprotein</keyword>
<proteinExistence type="inferred from homology"/>
<evidence type="ECO:0000313" key="4">
    <source>
        <dbReference type="Proteomes" id="UP000887574"/>
    </source>
</evidence>
<protein>
    <submittedName>
        <fullName evidence="5">60S ribosomal protein L3</fullName>
    </submittedName>
</protein>
<name>A0A915DU60_9BILA</name>
<evidence type="ECO:0000256" key="3">
    <source>
        <dbReference type="ARBA" id="ARBA00023274"/>
    </source>
</evidence>